<proteinExistence type="predicted"/>
<reference evidence="3 4" key="1">
    <citation type="submission" date="2021-03" db="EMBL/GenBank/DDBJ databases">
        <title>Sequencing the genomes of 1000 actinobacteria strains.</title>
        <authorList>
            <person name="Klenk H.-P."/>
        </authorList>
    </citation>
    <scope>NUCLEOTIDE SEQUENCE [LARGE SCALE GENOMIC DNA]</scope>
    <source>
        <strain evidence="3 4">DSM 46670</strain>
    </source>
</reference>
<feature type="region of interest" description="Disordered" evidence="1">
    <location>
        <begin position="28"/>
        <end position="47"/>
    </location>
</feature>
<evidence type="ECO:0000256" key="1">
    <source>
        <dbReference type="SAM" id="MobiDB-lite"/>
    </source>
</evidence>
<comment type="caution">
    <text evidence="3">The sequence shown here is derived from an EMBL/GenBank/DDBJ whole genome shotgun (WGS) entry which is preliminary data.</text>
</comment>
<evidence type="ECO:0000313" key="4">
    <source>
        <dbReference type="Proteomes" id="UP001519332"/>
    </source>
</evidence>
<evidence type="ECO:0000256" key="2">
    <source>
        <dbReference type="SAM" id="SignalP"/>
    </source>
</evidence>
<sequence length="241" mass="25598">MTKAVRRMVVGIACALSFLAAASLPAQAAPTPARPEPAPPPADVPPAFVADACPSLPPDADPAQWTCGNMVFDAGYIRMGRLDQPLTEPIRLTVAYGPPDQLIFGRLDSRPMRLAGLPVGVWITPEYGGHFTPTTFTELSLRFRLTGPGLGQNCHIGTVDEPIAFTMTPVAGSLRIYPLGPNGEDIVGANYTETSFATPKATDCNGFTPTINAALDLPSPTGRNAASFRFYLLALNYTQLP</sequence>
<protein>
    <recommendedName>
        <fullName evidence="5">Secreted protein</fullName>
    </recommendedName>
</protein>
<dbReference type="EMBL" id="JAGINW010000001">
    <property type="protein sequence ID" value="MBP2328911.1"/>
    <property type="molecule type" value="Genomic_DNA"/>
</dbReference>
<feature type="compositionally biased region" description="Pro residues" evidence="1">
    <location>
        <begin position="32"/>
        <end position="44"/>
    </location>
</feature>
<name>A0ABS4TWZ8_9PSEU</name>
<dbReference type="Proteomes" id="UP001519332">
    <property type="component" value="Unassembled WGS sequence"/>
</dbReference>
<gene>
    <name evidence="3" type="ORF">JOF56_009296</name>
</gene>
<feature type="chain" id="PRO_5045167336" description="Secreted protein" evidence="2">
    <location>
        <begin position="29"/>
        <end position="241"/>
    </location>
</feature>
<dbReference type="RefSeq" id="WP_209645807.1">
    <property type="nucleotide sequence ID" value="NZ_JAGINW010000001.1"/>
</dbReference>
<organism evidence="3 4">
    <name type="scientific">Kibdelosporangium banguiense</name>
    <dbReference type="NCBI Taxonomy" id="1365924"/>
    <lineage>
        <taxon>Bacteria</taxon>
        <taxon>Bacillati</taxon>
        <taxon>Actinomycetota</taxon>
        <taxon>Actinomycetes</taxon>
        <taxon>Pseudonocardiales</taxon>
        <taxon>Pseudonocardiaceae</taxon>
        <taxon>Kibdelosporangium</taxon>
    </lineage>
</organism>
<evidence type="ECO:0000313" key="3">
    <source>
        <dbReference type="EMBL" id="MBP2328911.1"/>
    </source>
</evidence>
<accession>A0ABS4TWZ8</accession>
<evidence type="ECO:0008006" key="5">
    <source>
        <dbReference type="Google" id="ProtNLM"/>
    </source>
</evidence>
<keyword evidence="2" id="KW-0732">Signal</keyword>
<feature type="signal peptide" evidence="2">
    <location>
        <begin position="1"/>
        <end position="28"/>
    </location>
</feature>
<keyword evidence="4" id="KW-1185">Reference proteome</keyword>